<dbReference type="eggNOG" id="COG2346">
    <property type="taxonomic scope" value="Bacteria"/>
</dbReference>
<protein>
    <recommendedName>
        <fullName evidence="8">Globin</fullName>
    </recommendedName>
</protein>
<dbReference type="GO" id="GO:0019825">
    <property type="term" value="F:oxygen binding"/>
    <property type="evidence" value="ECO:0007669"/>
    <property type="project" value="InterPro"/>
</dbReference>
<keyword evidence="3" id="KW-0479">Metal-binding</keyword>
<dbReference type="AlphaFoldDB" id="A0A0U1P6G3"/>
<evidence type="ECO:0000313" key="6">
    <source>
        <dbReference type="EMBL" id="GAD30108.1"/>
    </source>
</evidence>
<gene>
    <name evidence="6" type="ORF">PLEI_1763</name>
</gene>
<organism evidence="6 7">
    <name type="scientific">Photobacterium leiognathi lrivu.4.1</name>
    <dbReference type="NCBI Taxonomy" id="1248232"/>
    <lineage>
        <taxon>Bacteria</taxon>
        <taxon>Pseudomonadati</taxon>
        <taxon>Pseudomonadota</taxon>
        <taxon>Gammaproteobacteria</taxon>
        <taxon>Vibrionales</taxon>
        <taxon>Vibrionaceae</taxon>
        <taxon>Photobacterium</taxon>
    </lineage>
</organism>
<dbReference type="HOGENOM" id="CLU_103526_3_0_6"/>
<evidence type="ECO:0000256" key="1">
    <source>
        <dbReference type="ARBA" id="ARBA00022448"/>
    </source>
</evidence>
<reference evidence="7" key="1">
    <citation type="submission" date="2012-12" db="EMBL/GenBank/DDBJ databases">
        <title>Genome Sequence of Photobacterium leiognathi lrivu.4.1.</title>
        <authorList>
            <person name="Urbanczyk H."/>
            <person name="Ogura Y."/>
            <person name="Hayashi T."/>
            <person name="Dunlap P.V."/>
        </authorList>
    </citation>
    <scope>NUCLEOTIDE SEQUENCE [LARGE SCALE GENOMIC DNA]</scope>
    <source>
        <strain evidence="7">lrivu.4.1</strain>
    </source>
</reference>
<dbReference type="InterPro" id="IPR009050">
    <property type="entry name" value="Globin-like_sf"/>
</dbReference>
<sequence length="150" mass="16848">MNNSEYPEQDEISGVKKTQAPVYGVGDSTLQAAGGEQGVKKLVDAFYYYMDTIPVAAKVRAMHNPDLSESKAKLTTFLIGWMGGPSRYAEIYGSMNIPGAHSHLDIGLEEKNAWLLCMQKALDDQPYEETFKRYVMVQLSFPAEMCRNRR</sequence>
<dbReference type="SUPFAM" id="SSF46458">
    <property type="entry name" value="Globin-like"/>
    <property type="match status" value="1"/>
</dbReference>
<dbReference type="CDD" id="cd14773">
    <property type="entry name" value="TrHb2_PhHbO-like_O"/>
    <property type="match status" value="1"/>
</dbReference>
<dbReference type="GO" id="GO:0005344">
    <property type="term" value="F:oxygen carrier activity"/>
    <property type="evidence" value="ECO:0007669"/>
    <property type="project" value="InterPro"/>
</dbReference>
<evidence type="ECO:0008006" key="8">
    <source>
        <dbReference type="Google" id="ProtNLM"/>
    </source>
</evidence>
<keyword evidence="2" id="KW-0349">Heme</keyword>
<dbReference type="Proteomes" id="UP000030675">
    <property type="component" value="Unassembled WGS sequence"/>
</dbReference>
<dbReference type="InterPro" id="IPR044203">
    <property type="entry name" value="GlbO/GLB3-like"/>
</dbReference>
<dbReference type="Pfam" id="PF01152">
    <property type="entry name" value="Bac_globin"/>
    <property type="match status" value="1"/>
</dbReference>
<dbReference type="InterPro" id="IPR001486">
    <property type="entry name" value="Hemoglobin_trunc"/>
</dbReference>
<dbReference type="PANTHER" id="PTHR47366:SF1">
    <property type="entry name" value="TWO-ON-TWO HEMOGLOBIN-3"/>
    <property type="match status" value="1"/>
</dbReference>
<dbReference type="EMBL" id="DF196819">
    <property type="protein sequence ID" value="GAD30108.1"/>
    <property type="molecule type" value="Genomic_DNA"/>
</dbReference>
<dbReference type="InterPro" id="IPR012292">
    <property type="entry name" value="Globin/Proto"/>
</dbReference>
<evidence type="ECO:0000256" key="2">
    <source>
        <dbReference type="ARBA" id="ARBA00022617"/>
    </source>
</evidence>
<evidence type="ECO:0000256" key="3">
    <source>
        <dbReference type="ARBA" id="ARBA00022723"/>
    </source>
</evidence>
<keyword evidence="1" id="KW-0813">Transport</keyword>
<accession>A0A0U1P6G3</accession>
<dbReference type="GO" id="GO:0020037">
    <property type="term" value="F:heme binding"/>
    <property type="evidence" value="ECO:0007669"/>
    <property type="project" value="InterPro"/>
</dbReference>
<dbReference type="Gene3D" id="1.10.490.10">
    <property type="entry name" value="Globins"/>
    <property type="match status" value="1"/>
</dbReference>
<evidence type="ECO:0000313" key="7">
    <source>
        <dbReference type="Proteomes" id="UP000030675"/>
    </source>
</evidence>
<name>A0A0U1P6G3_PHOLE</name>
<comment type="similarity">
    <text evidence="5">Belongs to the truncated hemoglobin family. Group II subfamily.</text>
</comment>
<proteinExistence type="inferred from homology"/>
<dbReference type="RefSeq" id="WP_023932700.1">
    <property type="nucleotide sequence ID" value="NZ_DF196819.1"/>
</dbReference>
<evidence type="ECO:0000256" key="4">
    <source>
        <dbReference type="ARBA" id="ARBA00023004"/>
    </source>
</evidence>
<keyword evidence="4" id="KW-0408">Iron</keyword>
<evidence type="ECO:0000256" key="5">
    <source>
        <dbReference type="ARBA" id="ARBA00034496"/>
    </source>
</evidence>
<dbReference type="PANTHER" id="PTHR47366">
    <property type="entry name" value="TWO-ON-TWO HEMOGLOBIN-3"/>
    <property type="match status" value="1"/>
</dbReference>
<dbReference type="GO" id="GO:0046872">
    <property type="term" value="F:metal ion binding"/>
    <property type="evidence" value="ECO:0007669"/>
    <property type="project" value="UniProtKB-KW"/>
</dbReference>